<evidence type="ECO:0000256" key="1">
    <source>
        <dbReference type="SAM" id="MobiDB-lite"/>
    </source>
</evidence>
<accession>A0AAY4CC63</accession>
<dbReference type="GeneID" id="114800708"/>
<feature type="region of interest" description="Disordered" evidence="1">
    <location>
        <begin position="346"/>
        <end position="367"/>
    </location>
</feature>
<dbReference type="PANTHER" id="PTHR28594">
    <property type="entry name" value="ATR-INTERACTING PROTEIN"/>
    <property type="match status" value="1"/>
</dbReference>
<feature type="compositionally biased region" description="Low complexity" evidence="1">
    <location>
        <begin position="50"/>
        <end position="73"/>
    </location>
</feature>
<dbReference type="GO" id="GO:0006281">
    <property type="term" value="P:DNA repair"/>
    <property type="evidence" value="ECO:0007669"/>
    <property type="project" value="TreeGrafter"/>
</dbReference>
<dbReference type="Ensembl" id="ENSDCDT00010038061.1">
    <property type="protein sequence ID" value="ENSDCDP00010030677.1"/>
    <property type="gene ID" value="ENSDCDG00010019655.1"/>
</dbReference>
<dbReference type="Proteomes" id="UP000694580">
    <property type="component" value="Chromosome 12"/>
</dbReference>
<reference evidence="2" key="2">
    <citation type="submission" date="2025-08" db="UniProtKB">
        <authorList>
            <consortium name="Ensembl"/>
        </authorList>
    </citation>
    <scope>IDENTIFICATION</scope>
</reference>
<feature type="region of interest" description="Disordered" evidence="1">
    <location>
        <begin position="214"/>
        <end position="233"/>
    </location>
</feature>
<dbReference type="PANTHER" id="PTHR28594:SF1">
    <property type="entry name" value="ATR-INTERACTING PROTEIN"/>
    <property type="match status" value="1"/>
</dbReference>
<dbReference type="InterPro" id="IPR033349">
    <property type="entry name" value="ATRIP"/>
</dbReference>
<sequence>MACPPSKRQKVLNHGTAPGHDPFMDDDDFTQDDFDEIDVIASQAITGNPQASGARRTGSSSSSNSGEQSKPPSGGRRTFALSSDCQSAAYAKYRDISSAGEHPSKSSFDNGQHAGKAGQGCHSSLEAQHADLKKRLKEVEEEILMKNGEIRVLRDSLRLANQDKEQQRQSQLQQERERAQAQSEREKELNKKVQSLQSELHFKEAEMNEMRTKLQNSERGGKVGTPSAKNSPRITSSVAQLGEGGCSVSPGSRPFITKETFAAQLPVRASPRKDSGGDTRHKEINSNVEEKVPVSGFMTSEMHPGPVLLNLLLQHPLDPSSIGLCHLLCISPDALPGLLTQHGYPSIGSSSGSSASSSSTDPRLLPQHPSRFSQLQQLAMSGLSLLSLNQDPQKDPDPFTSTRCCPGAAHLLPLLEYHVSLFCQTLESVSSSAKSPLHGSSQSGSLASSAADTLGSQEDFALASLQALQHIVSQSPEVVQELLSREAQQPSGDVGAVSWSDAAAAVSAYQQGSSGSRGEMKGRRCPLHPLLKRLVQLADPGFSCNGIQKEAVVVSSLAALSVLAERGHEGQLCRLDLVLSSLTLTRCFSHEASPRTFSLALRLLILLANNDEVATKLCSHQYPCPFLKMFQYVTCREDKSLSVDLWSLLEVKVVRFLTQLFSQKVSMWAVFVDSSCQCTSEVVRTLVLLLHRQWLRSKEAEWRLGEQQRWDGPGVLLLRESLMLLHWLLLNDSSFSDHRLDVLHMYDQVIPAVKDTFRKIPDLTKSEELALDDICRAEAEDMEDMDIDA</sequence>
<dbReference type="RefSeq" id="XP_028854245.1">
    <property type="nucleotide sequence ID" value="XM_028998412.1"/>
</dbReference>
<dbReference type="GeneTree" id="ENSGT00940000166455"/>
<organism evidence="2 3">
    <name type="scientific">Denticeps clupeoides</name>
    <name type="common">denticle herring</name>
    <dbReference type="NCBI Taxonomy" id="299321"/>
    <lineage>
        <taxon>Eukaryota</taxon>
        <taxon>Metazoa</taxon>
        <taxon>Chordata</taxon>
        <taxon>Craniata</taxon>
        <taxon>Vertebrata</taxon>
        <taxon>Euteleostomi</taxon>
        <taxon>Actinopterygii</taxon>
        <taxon>Neopterygii</taxon>
        <taxon>Teleostei</taxon>
        <taxon>Clupei</taxon>
        <taxon>Clupeiformes</taxon>
        <taxon>Denticipitoidei</taxon>
        <taxon>Denticipitidae</taxon>
        <taxon>Denticeps</taxon>
    </lineage>
</organism>
<reference evidence="2 3" key="1">
    <citation type="submission" date="2020-06" db="EMBL/GenBank/DDBJ databases">
        <authorList>
            <consortium name="Wellcome Sanger Institute Data Sharing"/>
        </authorList>
    </citation>
    <scope>NUCLEOTIDE SEQUENCE [LARGE SCALE GENOMIC DNA]</scope>
</reference>
<gene>
    <name evidence="2" type="primary">ATRIP</name>
</gene>
<feature type="compositionally biased region" description="Acidic residues" evidence="1">
    <location>
        <begin position="24"/>
        <end position="38"/>
    </location>
</feature>
<feature type="region of interest" description="Disordered" evidence="1">
    <location>
        <begin position="94"/>
        <end position="128"/>
    </location>
</feature>
<feature type="compositionally biased region" description="Basic and acidic residues" evidence="1">
    <location>
        <begin position="174"/>
        <end position="191"/>
    </location>
</feature>
<dbReference type="GO" id="GO:0000077">
    <property type="term" value="P:DNA damage checkpoint signaling"/>
    <property type="evidence" value="ECO:0007669"/>
    <property type="project" value="InterPro"/>
</dbReference>
<name>A0AAY4CC63_9TELE</name>
<dbReference type="AlphaFoldDB" id="A0AAY4CC63"/>
<feature type="compositionally biased region" description="Low complexity" evidence="1">
    <location>
        <begin position="346"/>
        <end position="359"/>
    </location>
</feature>
<evidence type="ECO:0000313" key="2">
    <source>
        <dbReference type="Ensembl" id="ENSDCDP00010030677.1"/>
    </source>
</evidence>
<proteinExistence type="predicted"/>
<feature type="region of interest" description="Disordered" evidence="1">
    <location>
        <begin position="1"/>
        <end position="79"/>
    </location>
</feature>
<evidence type="ECO:0008006" key="4">
    <source>
        <dbReference type="Google" id="ProtNLM"/>
    </source>
</evidence>
<reference evidence="2" key="3">
    <citation type="submission" date="2025-09" db="UniProtKB">
        <authorList>
            <consortium name="Ensembl"/>
        </authorList>
    </citation>
    <scope>IDENTIFICATION</scope>
</reference>
<protein>
    <recommendedName>
        <fullName evidence="4">ATR-interacting protein</fullName>
    </recommendedName>
</protein>
<evidence type="ECO:0000313" key="3">
    <source>
        <dbReference type="Proteomes" id="UP000694580"/>
    </source>
</evidence>
<keyword evidence="3" id="KW-1185">Reference proteome</keyword>
<feature type="region of interest" description="Disordered" evidence="1">
    <location>
        <begin position="161"/>
        <end position="193"/>
    </location>
</feature>